<dbReference type="EMBL" id="LWSA01000301">
    <property type="protein sequence ID" value="OCX68384.1"/>
    <property type="molecule type" value="Genomic_DNA"/>
</dbReference>
<dbReference type="AlphaFoldDB" id="A0A1C2HXE4"/>
<dbReference type="Pfam" id="PF03797">
    <property type="entry name" value="Autotransporter"/>
    <property type="match status" value="1"/>
</dbReference>
<gene>
    <name evidence="2" type="ORF">A6P07_18420</name>
</gene>
<dbReference type="Gene3D" id="2.40.128.130">
    <property type="entry name" value="Autotransporter beta-domain"/>
    <property type="match status" value="1"/>
</dbReference>
<accession>A0A1C2HXE4</accession>
<evidence type="ECO:0000313" key="2">
    <source>
        <dbReference type="EMBL" id="OCX68384.1"/>
    </source>
</evidence>
<evidence type="ECO:0000313" key="3">
    <source>
        <dbReference type="Proteomes" id="UP000094893"/>
    </source>
</evidence>
<dbReference type="InterPro" id="IPR036709">
    <property type="entry name" value="Autotransporte_beta_dom_sf"/>
</dbReference>
<name>A0A1C2HXE4_ACITH</name>
<proteinExistence type="predicted"/>
<evidence type="ECO:0000259" key="1">
    <source>
        <dbReference type="PROSITE" id="PS51208"/>
    </source>
</evidence>
<reference evidence="2 3" key="1">
    <citation type="journal article" date="2016" name="Int. J. Mol. Sci.">
        <title>Comparative genomics of the extreme acidophile Acidithiobacillus thiooxidans reveals intraspecific divergence and niche adaptation.</title>
        <authorList>
            <person name="Zhang X."/>
            <person name="Feng X."/>
            <person name="Tao J."/>
            <person name="Ma L."/>
            <person name="Xiao Y."/>
            <person name="Liang Y."/>
            <person name="Liu X."/>
            <person name="Yin H."/>
        </authorList>
    </citation>
    <scope>NUCLEOTIDE SEQUENCE [LARGE SCALE GENOMIC DNA]</scope>
    <source>
        <strain evidence="2 3">A02</strain>
    </source>
</reference>
<dbReference type="SUPFAM" id="SSF103515">
    <property type="entry name" value="Autotransporter"/>
    <property type="match status" value="1"/>
</dbReference>
<dbReference type="InterPro" id="IPR005546">
    <property type="entry name" value="Autotransporte_beta"/>
</dbReference>
<comment type="caution">
    <text evidence="2">The sequence shown here is derived from an EMBL/GenBank/DDBJ whole genome shotgun (WGS) entry which is preliminary data.</text>
</comment>
<dbReference type="RefSeq" id="WP_024894668.1">
    <property type="nucleotide sequence ID" value="NZ_LWSA01000301.1"/>
</dbReference>
<dbReference type="PROSITE" id="PS51208">
    <property type="entry name" value="AUTOTRANSPORTER"/>
    <property type="match status" value="1"/>
</dbReference>
<sequence>MSNAPAFHSGRAVAASTYAVNAGGDAIVSSLLDGAGQVEGQDGPRFTDSRIGSWVKGFGAFGRANGASVENYGGIAGYGLAINQHLVLGAAFAGSGTGTSTDAQQVSTNSFGGFAYAIDTLDQLRLSATLGAGYLHQSSNRNIFNAQNQSIYETAVGATNGWYFGAGLQAQYLIPLGQNFLMPYGRIDYVHTYVNGFQENGANKLVNLNIGYGSLNTNVAAFSGGLRAGTDLSLGSMTLIPWVSVGGTGYAGTLKVAQVETVGLTSTTETGLVTPNGALDTGAGVTLRGHHTPWTVKLAYNGQFAGDVHLNAFDLLANYRW</sequence>
<dbReference type="Proteomes" id="UP000094893">
    <property type="component" value="Unassembled WGS sequence"/>
</dbReference>
<organism evidence="2 3">
    <name type="scientific">Acidithiobacillus thiooxidans</name>
    <name type="common">Thiobacillus thiooxidans</name>
    <dbReference type="NCBI Taxonomy" id="930"/>
    <lineage>
        <taxon>Bacteria</taxon>
        <taxon>Pseudomonadati</taxon>
        <taxon>Pseudomonadota</taxon>
        <taxon>Acidithiobacillia</taxon>
        <taxon>Acidithiobacillales</taxon>
        <taxon>Acidithiobacillaceae</taxon>
        <taxon>Acidithiobacillus</taxon>
    </lineage>
</organism>
<feature type="domain" description="Autotransporter" evidence="1">
    <location>
        <begin position="46"/>
        <end position="321"/>
    </location>
</feature>
<dbReference type="SMART" id="SM00869">
    <property type="entry name" value="Autotransporter"/>
    <property type="match status" value="1"/>
</dbReference>
<protein>
    <recommendedName>
        <fullName evidence="1">Autotransporter domain-containing protein</fullName>
    </recommendedName>
</protein>